<dbReference type="EMBL" id="AACB03000002">
    <property type="protein sequence ID" value="KAE8303798.1"/>
    <property type="molecule type" value="Genomic_DNA"/>
</dbReference>
<dbReference type="InterPro" id="IPR053354">
    <property type="entry name" value="MGDG_epimerase"/>
</dbReference>
<dbReference type="KEGG" id="gla:GL50803_008745"/>
<keyword evidence="2" id="KW-1185">Reference proteome</keyword>
<dbReference type="OMA" id="RAFLECW"/>
<dbReference type="HOGENOM" id="CLU_253501_0_0_1"/>
<name>A8B4X8_GIAIC</name>
<proteinExistence type="predicted"/>
<dbReference type="RefSeq" id="XP_001709723.1">
    <property type="nucleotide sequence ID" value="XM_001709671.1"/>
</dbReference>
<dbReference type="PANTHER" id="PTHR43558">
    <property type="entry name" value="REDUCTASE, PUTATIVE (AFU_ORTHOLOGUE AFUA_3G10540)-RELATED"/>
    <property type="match status" value="1"/>
</dbReference>
<dbReference type="GeneID" id="5702647"/>
<dbReference type="PANTHER" id="PTHR43558:SF6">
    <property type="entry name" value="REDUCTASE, PUTATIVE (AFU_ORTHOLOGUE AFUA_3G10540)-RELATED"/>
    <property type="match status" value="1"/>
</dbReference>
<dbReference type="Proteomes" id="UP000001548">
    <property type="component" value="Unassembled WGS sequence"/>
</dbReference>
<dbReference type="GO" id="GO:0016857">
    <property type="term" value="F:racemase and epimerase activity, acting on carbohydrates and derivatives"/>
    <property type="evidence" value="ECO:0000318"/>
    <property type="project" value="GO_Central"/>
</dbReference>
<evidence type="ECO:0000313" key="2">
    <source>
        <dbReference type="Proteomes" id="UP000001548"/>
    </source>
</evidence>
<accession>A8B4X8</accession>
<protein>
    <submittedName>
        <fullName evidence="1">Uncharacterized protein</fullName>
    </submittedName>
</protein>
<dbReference type="VEuPathDB" id="GiardiaDB:GL50803_8745"/>
<dbReference type="STRING" id="184922.A8B4X8"/>
<comment type="caution">
    <text evidence="1">The sequence shown here is derived from an EMBL/GenBank/DDBJ whole genome shotgun (WGS) entry which is preliminary data.</text>
</comment>
<reference evidence="1 2" key="1">
    <citation type="journal article" date="2007" name="Science">
        <title>Genomic minimalism in the early diverging intestinal parasite Giardia lamblia.</title>
        <authorList>
            <person name="Morrison H.G."/>
            <person name="McArthur A.G."/>
            <person name="Gillin F.D."/>
            <person name="Aley S.B."/>
            <person name="Adam R.D."/>
            <person name="Olsen G.J."/>
            <person name="Best A.A."/>
            <person name="Cande W.Z."/>
            <person name="Chen F."/>
            <person name="Cipriano M.J."/>
            <person name="Davids B.J."/>
            <person name="Dawson S.C."/>
            <person name="Elmendorf H.G."/>
            <person name="Hehl A.B."/>
            <person name="Holder M.E."/>
            <person name="Huse S.M."/>
            <person name="Kim U.U."/>
            <person name="Lasek-Nesselquist E."/>
            <person name="Manning G."/>
            <person name="Nigam A."/>
            <person name="Nixon J.E."/>
            <person name="Palm D."/>
            <person name="Passamaneck N.E."/>
            <person name="Prabhu A."/>
            <person name="Reich C.I."/>
            <person name="Reiner D.S."/>
            <person name="Samuelson J."/>
            <person name="Svard S.G."/>
            <person name="Sogin M.L."/>
        </authorList>
    </citation>
    <scope>NUCLEOTIDE SEQUENCE [LARGE SCALE GENOMIC DNA]</scope>
    <source>
        <strain evidence="1 2">WB C6</strain>
    </source>
</reference>
<evidence type="ECO:0000313" key="1">
    <source>
        <dbReference type="EMBL" id="KAE8303798.1"/>
    </source>
</evidence>
<gene>
    <name evidence="1" type="ORF">GL50803_008745</name>
</gene>
<sequence length="1414" mass="157328">MLMDIKDRLKDHVTCLVDTWRAVGVDVDGLPDVAKLVDELLSSARITTEELTPLELHENLSRFLLEYSNPILLSIMAPFIEFRDNTPLLTINQWSSRIKPSEPATDMFTDSFMQEYKNTQLLADNLRRKFHAKDIEDIEAWEGCHDLYDPGTVKSRLPYPKTVPIYCTPGENLELSTVVPQEKFFSNWHLLTNGILDGMDWSNVVAAGGAVLACVLPGFSPEEYGDEGRKFEALINDKLTLHTGHRTEVAPHYICGLNGFWTSDIDLFIHSCSVEEARKVIDRIIDTVTKNNASATIMRSSFAVTIFGLNPHRDVQIVFRLYSRPCEVIYGFDIDCSGVAFDGTSVYVTPRCLQSLRCRLNVVNMTYRSTTYSSRLIKYAYRDFAIAVPGYDRNMGIPHLIPSKADFSHIKIWNSTAVSKHTRADVEQRYIRCLADIRTSGATSCLRTKAAPELSAIIAEDITIHHMLYCSTSRDPVGKNPRPLCIGGFRGSSCQCKIAKSLKDDLISFIITVAVRGDIANAVTSRTLASERRSFAQGRRHYIDREDVTHGLVENAPLEDNSVEAVYRIINADSRGLDPLSIAYHHQHDYATPSSTGFHTKSSLQWADKHPRCVNGIFIGLLDYVMGASPVTLLVDNPGRQGLLTSSFHPLLTNGFYGDMRWLVGPHTYIDLSAPSRPNVSYNPESPHLLDLLFRITHFYSHPSYFARILEASAEEQSCRKLADAALQCTSTEFTSFANIYNILQDGKKAAERGLSVCEESVKQLSDLESASQSYVGSRCVFNGLSLTLLDVFDMINNKQLEAKSSADAVFGTQYDIFKSVVRFFTCINDRRHALATWKKDYDRLSSLLIEFNSLMNNVRVSLLKGVPFKSECFRIDSSVAFSQDWLSLRQQLASKFYSYAADNSFVSLKIDFVVPSLFDAVPSLRSMKDNANLDVSEGLLKRSGDGLPHKYAYAVPVLDSLVHMDNFFCIVHADTEPTLTRRVDELSSYLSQALTMAPDFSAGYAEVSIVGEPLLSVLTAAYSLDEVLHLFKSILSVLRMSKHAILDSLLRNAYVVDRSHVVVVSAPSTHVDRYAANLLCCLKVIQRICASLLPFNHPTLECLQHAVSAEDTPGIIDSLVESIFASAAVSMHGVFQAIPLPRCDIINIIYKGITKESSANTVTHLLKGELTALNLLSVFKPGATFASLASHAYTFSTEAGDLTDAEYSSLLLKACAEEHVLIYDGNTKRYTLPAGEISAVTVEILRRLGRLLSWAFLHRRCLPLHLSNLMVALLKFGSTYTYAEETLHAVLADADNSDAIASSIKCFVDSSVNCITEFVSNSTGIRYVLKTDGDAPIEAIPTIHISSKKRFAALYYTNELIHNKMMSIRAFLECWDSIDVLGRVGEMVGINLRSALNVGQLRLLLMDDTDPTL</sequence>
<organism evidence="1 2">
    <name type="scientific">Giardia intestinalis (strain ATCC 50803 / WB clone C6)</name>
    <name type="common">Giardia lamblia</name>
    <dbReference type="NCBI Taxonomy" id="184922"/>
    <lineage>
        <taxon>Eukaryota</taxon>
        <taxon>Metamonada</taxon>
        <taxon>Diplomonadida</taxon>
        <taxon>Hexamitidae</taxon>
        <taxon>Giardiinae</taxon>
        <taxon>Giardia</taxon>
    </lineage>
</organism>